<feature type="region of interest" description="Disordered" evidence="1">
    <location>
        <begin position="1"/>
        <end position="43"/>
    </location>
</feature>
<dbReference type="Proteomes" id="UP000034164">
    <property type="component" value="Unassembled WGS sequence"/>
</dbReference>
<sequence>MQEAREAQAAKLTKKARKKRDNKSGHWDEAAVPPTGVEMCGRKGPQLTEYSKQVDKWVKQSTKEQERSGTLRRAAERLWKGMELIKVTG</sequence>
<protein>
    <submittedName>
        <fullName evidence="2">Uncharacterized protein</fullName>
    </submittedName>
</protein>
<comment type="caution">
    <text evidence="2">The sequence shown here is derived from an EMBL/GenBank/DDBJ whole genome shotgun (WGS) entry which is preliminary data.</text>
</comment>
<dbReference type="AlphaFoldDB" id="A0A0G2I4M8"/>
<evidence type="ECO:0000313" key="3">
    <source>
        <dbReference type="Proteomes" id="UP000034164"/>
    </source>
</evidence>
<dbReference type="VEuPathDB" id="FungiDB:EMCG_08923"/>
<gene>
    <name evidence="2" type="ORF">EMCG_08923</name>
</gene>
<reference evidence="3" key="1">
    <citation type="journal article" date="2015" name="PLoS Genet.">
        <title>The dynamic genome and transcriptome of the human fungal pathogen Blastomyces and close relative Emmonsia.</title>
        <authorList>
            <person name="Munoz J.F."/>
            <person name="Gauthier G.M."/>
            <person name="Desjardins C.A."/>
            <person name="Gallo J.E."/>
            <person name="Holder J."/>
            <person name="Sullivan T.D."/>
            <person name="Marty A.J."/>
            <person name="Carmen J.C."/>
            <person name="Chen Z."/>
            <person name="Ding L."/>
            <person name="Gujja S."/>
            <person name="Magrini V."/>
            <person name="Misas E."/>
            <person name="Mitreva M."/>
            <person name="Priest M."/>
            <person name="Saif S."/>
            <person name="Whiston E.A."/>
            <person name="Young S."/>
            <person name="Zeng Q."/>
            <person name="Goldman W.E."/>
            <person name="Mardis E.R."/>
            <person name="Taylor J.W."/>
            <person name="McEwen J.G."/>
            <person name="Clay O.K."/>
            <person name="Klein B.S."/>
            <person name="Cuomo C.A."/>
        </authorList>
    </citation>
    <scope>NUCLEOTIDE SEQUENCE [LARGE SCALE GENOMIC DNA]</scope>
    <source>
        <strain evidence="3">UAMH 3008</strain>
    </source>
</reference>
<feature type="compositionally biased region" description="Basic residues" evidence="1">
    <location>
        <begin position="12"/>
        <end position="21"/>
    </location>
</feature>
<name>A0A0G2I4M8_9EURO</name>
<dbReference type="EMBL" id="LCZI01000683">
    <property type="protein sequence ID" value="KKZ65215.1"/>
    <property type="molecule type" value="Genomic_DNA"/>
</dbReference>
<evidence type="ECO:0000256" key="1">
    <source>
        <dbReference type="SAM" id="MobiDB-lite"/>
    </source>
</evidence>
<proteinExistence type="predicted"/>
<accession>A0A0G2I4M8</accession>
<organism evidence="2 3">
    <name type="scientific">[Emmonsia] crescens</name>
    <dbReference type="NCBI Taxonomy" id="73230"/>
    <lineage>
        <taxon>Eukaryota</taxon>
        <taxon>Fungi</taxon>
        <taxon>Dikarya</taxon>
        <taxon>Ascomycota</taxon>
        <taxon>Pezizomycotina</taxon>
        <taxon>Eurotiomycetes</taxon>
        <taxon>Eurotiomycetidae</taxon>
        <taxon>Onygenales</taxon>
        <taxon>Ajellomycetaceae</taxon>
        <taxon>Emergomyces</taxon>
    </lineage>
</organism>
<evidence type="ECO:0000313" key="2">
    <source>
        <dbReference type="EMBL" id="KKZ65215.1"/>
    </source>
</evidence>